<evidence type="ECO:0000313" key="9">
    <source>
        <dbReference type="Proteomes" id="UP000095762"/>
    </source>
</evidence>
<comment type="similarity">
    <text evidence="2">Belongs to the Gfo/Idh/MocA family. Glycosyl hydrolase 109 subfamily.</text>
</comment>
<dbReference type="InterPro" id="IPR000683">
    <property type="entry name" value="Gfo/Idh/MocA-like_OxRdtase_N"/>
</dbReference>
<dbReference type="AlphaFoldDB" id="A0A174WB87"/>
<evidence type="ECO:0000256" key="3">
    <source>
        <dbReference type="ARBA" id="ARBA00022801"/>
    </source>
</evidence>
<dbReference type="InterPro" id="IPR050463">
    <property type="entry name" value="Gfo/Idh/MocA_oxidrdct_glycsds"/>
</dbReference>
<dbReference type="Pfam" id="PF01408">
    <property type="entry name" value="GFO_IDH_MocA"/>
    <property type="match status" value="1"/>
</dbReference>
<evidence type="ECO:0000313" key="8">
    <source>
        <dbReference type="EMBL" id="CUQ41707.1"/>
    </source>
</evidence>
<dbReference type="InterPro" id="IPR049303">
    <property type="entry name" value="Glyco_hydro_109_C"/>
</dbReference>
<accession>A0A174WB87</accession>
<evidence type="ECO:0000259" key="7">
    <source>
        <dbReference type="Pfam" id="PF21252"/>
    </source>
</evidence>
<keyword evidence="3 8" id="KW-0378">Hydrolase</keyword>
<gene>
    <name evidence="8" type="primary">nagA_2</name>
    <name evidence="8" type="ORF">ERS852569_03798</name>
</gene>
<dbReference type="InterPro" id="IPR036291">
    <property type="entry name" value="NAD(P)-bd_dom_sf"/>
</dbReference>
<dbReference type="EC" id="3.2.1.49" evidence="8"/>
<dbReference type="GO" id="GO:0000166">
    <property type="term" value="F:nucleotide binding"/>
    <property type="evidence" value="ECO:0007669"/>
    <property type="project" value="InterPro"/>
</dbReference>
<name>A0A174WB87_9FIRM</name>
<dbReference type="PANTHER" id="PTHR43818:SF1">
    <property type="entry name" value="GLYCOSYL HYDROLASE FAMILY 109 PROTEIN"/>
    <property type="match status" value="1"/>
</dbReference>
<dbReference type="SUPFAM" id="SSF51735">
    <property type="entry name" value="NAD(P)-binding Rossmann-fold domains"/>
    <property type="match status" value="1"/>
</dbReference>
<sequence length="400" mass="45521">MGNKVRIGMIGLGARGKGLLETAYLEHPDAEFVVVCDKYEDRCQEAAKVIEKSGRNTPKMVTDYKEVLQMPDVDAVIICASWDMHVEMCIEAMKAGKYVGCEVGGAYSLRECWKLIETYEETKVPVMFLENCLYGRDEMMVLNMAEQGVLGEIVHCEGGYRHDLREEVAFGKENRHYRLSNYIHRNTENYPTHELGPIAKILHINRGNRLLSLTSVSSKAAGLKEYIKEKKADDEVLSNTTFNQGDIVNTIIKCSNGETILLTLDTTLPRYYSRGFTVQGTKGMYTEDNRSIFLDGEKSAEDHFEWKKHWGNVEEYRDKYEHPVWKKYLDAGVKKGHDGMDFLVFSDFIKCVQENSEAVIDVYDMATWMSISVLAEESISMGGQPIAIPDFTSGKWMNRK</sequence>
<organism evidence="8 9">
    <name type="scientific">Blautia obeum</name>
    <dbReference type="NCBI Taxonomy" id="40520"/>
    <lineage>
        <taxon>Bacteria</taxon>
        <taxon>Bacillati</taxon>
        <taxon>Bacillota</taxon>
        <taxon>Clostridia</taxon>
        <taxon>Lachnospirales</taxon>
        <taxon>Lachnospiraceae</taxon>
        <taxon>Blautia</taxon>
    </lineage>
</organism>
<feature type="domain" description="Gfo/Idh/MocA-like oxidoreductase N-terminal" evidence="6">
    <location>
        <begin position="5"/>
        <end position="127"/>
    </location>
</feature>
<dbReference type="Gene3D" id="3.40.50.720">
    <property type="entry name" value="NAD(P)-binding Rossmann-like Domain"/>
    <property type="match status" value="1"/>
</dbReference>
<dbReference type="RefSeq" id="WP_026649903.1">
    <property type="nucleotide sequence ID" value="NZ_CZBP01000050.1"/>
</dbReference>
<dbReference type="EMBL" id="CZBP01000050">
    <property type="protein sequence ID" value="CUQ41707.1"/>
    <property type="molecule type" value="Genomic_DNA"/>
</dbReference>
<dbReference type="GO" id="GO:0008456">
    <property type="term" value="F:alpha-N-acetylgalactosaminidase activity"/>
    <property type="evidence" value="ECO:0007669"/>
    <property type="project" value="UniProtKB-EC"/>
</dbReference>
<feature type="domain" description="Glycosyl hydrolase 109 C-terminal" evidence="7">
    <location>
        <begin position="139"/>
        <end position="307"/>
    </location>
</feature>
<keyword evidence="4" id="KW-0520">NAD</keyword>
<proteinExistence type="inferred from homology"/>
<evidence type="ECO:0000256" key="4">
    <source>
        <dbReference type="ARBA" id="ARBA00023027"/>
    </source>
</evidence>
<evidence type="ECO:0000256" key="2">
    <source>
        <dbReference type="ARBA" id="ARBA00009329"/>
    </source>
</evidence>
<evidence type="ECO:0000256" key="1">
    <source>
        <dbReference type="ARBA" id="ARBA00001911"/>
    </source>
</evidence>
<protein>
    <submittedName>
        <fullName evidence="8">Alpha-N-acetylgalactosaminidase</fullName>
        <ecNumber evidence="8">3.2.1.49</ecNumber>
    </submittedName>
</protein>
<reference evidence="8 9" key="1">
    <citation type="submission" date="2015-09" db="EMBL/GenBank/DDBJ databases">
        <authorList>
            <consortium name="Pathogen Informatics"/>
        </authorList>
    </citation>
    <scope>NUCLEOTIDE SEQUENCE [LARGE SCALE GENOMIC DNA]</scope>
    <source>
        <strain evidence="8 9">2789STDY5834957</strain>
    </source>
</reference>
<dbReference type="Gene3D" id="3.30.360.10">
    <property type="entry name" value="Dihydrodipicolinate Reductase, domain 2"/>
    <property type="match status" value="1"/>
</dbReference>
<comment type="cofactor">
    <cofactor evidence="1">
        <name>NAD(+)</name>
        <dbReference type="ChEBI" id="CHEBI:57540"/>
    </cofactor>
</comment>
<dbReference type="Pfam" id="PF21252">
    <property type="entry name" value="Glyco_hydro_109_C"/>
    <property type="match status" value="1"/>
</dbReference>
<keyword evidence="5 8" id="KW-0326">Glycosidase</keyword>
<dbReference type="PANTHER" id="PTHR43818">
    <property type="entry name" value="BCDNA.GH03377"/>
    <property type="match status" value="1"/>
</dbReference>
<evidence type="ECO:0000256" key="5">
    <source>
        <dbReference type="ARBA" id="ARBA00023295"/>
    </source>
</evidence>
<evidence type="ECO:0000259" key="6">
    <source>
        <dbReference type="Pfam" id="PF01408"/>
    </source>
</evidence>
<dbReference type="Proteomes" id="UP000095762">
    <property type="component" value="Unassembled WGS sequence"/>
</dbReference>